<evidence type="ECO:0000256" key="9">
    <source>
        <dbReference type="ARBA" id="ARBA00023065"/>
    </source>
</evidence>
<dbReference type="InterPro" id="IPR010105">
    <property type="entry name" value="TonB_sidphr_rcpt"/>
</dbReference>
<comment type="similarity">
    <text evidence="2 14 16">Belongs to the TonB-dependent receptor family.</text>
</comment>
<evidence type="ECO:0000256" key="16">
    <source>
        <dbReference type="RuleBase" id="RU003357"/>
    </source>
</evidence>
<feature type="domain" description="TonB-dependent receptor plug" evidence="19">
    <location>
        <begin position="76"/>
        <end position="174"/>
    </location>
</feature>
<evidence type="ECO:0000313" key="21">
    <source>
        <dbReference type="Proteomes" id="UP000621898"/>
    </source>
</evidence>
<evidence type="ECO:0000256" key="2">
    <source>
        <dbReference type="ARBA" id="ARBA00009810"/>
    </source>
</evidence>
<dbReference type="InterPro" id="IPR000531">
    <property type="entry name" value="Beta-barrel_TonB"/>
</dbReference>
<feature type="domain" description="TonB-dependent receptor-like beta-barrel" evidence="18">
    <location>
        <begin position="244"/>
        <end position="703"/>
    </location>
</feature>
<keyword evidence="3 14" id="KW-0813">Transport</keyword>
<dbReference type="InterPro" id="IPR039426">
    <property type="entry name" value="TonB-dep_rcpt-like"/>
</dbReference>
<organism evidence="20 21">
    <name type="scientific">Rhodanobacter panaciterrae</name>
    <dbReference type="NCBI Taxonomy" id="490572"/>
    <lineage>
        <taxon>Bacteria</taxon>
        <taxon>Pseudomonadati</taxon>
        <taxon>Pseudomonadota</taxon>
        <taxon>Gammaproteobacteria</taxon>
        <taxon>Lysobacterales</taxon>
        <taxon>Rhodanobacteraceae</taxon>
        <taxon>Rhodanobacter</taxon>
    </lineage>
</organism>
<reference evidence="21" key="1">
    <citation type="journal article" date="2019" name="Int. J. Syst. Evol. Microbiol.">
        <title>The Global Catalogue of Microorganisms (GCM) 10K type strain sequencing project: providing services to taxonomists for standard genome sequencing and annotation.</title>
        <authorList>
            <consortium name="The Broad Institute Genomics Platform"/>
            <consortium name="The Broad Institute Genome Sequencing Center for Infectious Disease"/>
            <person name="Wu L."/>
            <person name="Ma J."/>
        </authorList>
    </citation>
    <scope>NUCLEOTIDE SEQUENCE [LARGE SCALE GENOMIC DNA]</scope>
    <source>
        <strain evidence="21">KCTC 22232</strain>
    </source>
</reference>
<dbReference type="Pfam" id="PF07715">
    <property type="entry name" value="Plug"/>
    <property type="match status" value="1"/>
</dbReference>
<evidence type="ECO:0000256" key="15">
    <source>
        <dbReference type="PROSITE-ProRule" id="PRU10144"/>
    </source>
</evidence>
<dbReference type="PANTHER" id="PTHR32552:SF83">
    <property type="entry name" value="BLR3904 PROTEIN"/>
    <property type="match status" value="1"/>
</dbReference>
<dbReference type="Proteomes" id="UP000621898">
    <property type="component" value="Unassembled WGS sequence"/>
</dbReference>
<dbReference type="Pfam" id="PF00593">
    <property type="entry name" value="TonB_dep_Rec_b-barrel"/>
    <property type="match status" value="1"/>
</dbReference>
<keyword evidence="8" id="KW-0408">Iron</keyword>
<feature type="short sequence motif" description="TonB C-terminal box" evidence="15">
    <location>
        <begin position="720"/>
        <end position="737"/>
    </location>
</feature>
<keyword evidence="21" id="KW-1185">Reference proteome</keyword>
<keyword evidence="12 20" id="KW-0675">Receptor</keyword>
<dbReference type="EMBL" id="BMXT01000001">
    <property type="protein sequence ID" value="GGY17110.1"/>
    <property type="molecule type" value="Genomic_DNA"/>
</dbReference>
<evidence type="ECO:0000256" key="1">
    <source>
        <dbReference type="ARBA" id="ARBA00004571"/>
    </source>
</evidence>
<evidence type="ECO:0000256" key="13">
    <source>
        <dbReference type="ARBA" id="ARBA00023237"/>
    </source>
</evidence>
<sequence length="737" mass="81054">MASFHISALRISFARTPLILALMSVMALAHAGDDSTTTKPQATPLAPVHVKANSPRGYHADDAQMDTFGSFGNAPLQDTPAAITVITRDQIDDRQPRTLSELARGDAALGDSYAPVGYYQDIAIRGYALDPATGFRFNEMSLVGEQLQPLEDKERVEILKGLGGLEAGVVAPGGLINYVSKRPADVHSATVGTDSHGSRYVAMDVGGWLTPTFGVRVNAAHEDMNSYVQHADGRRTFFSLAADWKISSNATLQLDTDYQTSGQRSVSGYQLLGGSMIPAHPSRTRMLGFEPWQRPVGIDASNSTLRFNYRFSDNWSTQLSAGHSHVVIDDNVAFAYGCFYSPACASGVTPGYFFAPNGDYDVYDYRSPDDTRVNDEARVVLKGSFDTGTLSHEVSLGTSAFRRSIDRRPYVYDYVGTANIDEVDPPYFAPSPNQPGASARRLTSWQHSVFALDRVHLAPQWQLLAGGRFVRLHERAYDDSGAPERDTRLSKFLPQAAVLWQPTTQLTTYLSYSESLSLGNEAPYWTSNGSATLAPLLSRQTEAGVKYAWSDALSLQAALYRIRQPYQFAQPDHTAEGFTFVQHGDEVHSGLEFNAAGRVTDKLRLTASLNLIQARAQNTGTPDYEGHQVVNVPRLRTALYLDYRLPFAADLSLLGGWRYASSNVATPNGLTRVPAYHVFDAGLRYITQWNGHALTLRLNVDNVFNHFYWRDTGTSGGDSYLFPGSPRLARLSVTFDF</sequence>
<evidence type="ECO:0000313" key="20">
    <source>
        <dbReference type="EMBL" id="GGY17110.1"/>
    </source>
</evidence>
<keyword evidence="9" id="KW-0406">Ion transport</keyword>
<name>A0ABQ2ZKE3_9GAMM</name>
<dbReference type="CDD" id="cd01347">
    <property type="entry name" value="ligand_gated_channel"/>
    <property type="match status" value="1"/>
</dbReference>
<dbReference type="RefSeq" id="WP_189439669.1">
    <property type="nucleotide sequence ID" value="NZ_BMXT01000001.1"/>
</dbReference>
<comment type="subcellular location">
    <subcellularLocation>
        <location evidence="1 14">Cell outer membrane</location>
        <topology evidence="1 14">Multi-pass membrane protein</topology>
    </subcellularLocation>
</comment>
<dbReference type="SUPFAM" id="SSF56935">
    <property type="entry name" value="Porins"/>
    <property type="match status" value="1"/>
</dbReference>
<keyword evidence="6 14" id="KW-0812">Transmembrane</keyword>
<evidence type="ECO:0000256" key="14">
    <source>
        <dbReference type="PROSITE-ProRule" id="PRU01360"/>
    </source>
</evidence>
<evidence type="ECO:0000256" key="6">
    <source>
        <dbReference type="ARBA" id="ARBA00022692"/>
    </source>
</evidence>
<dbReference type="InterPro" id="IPR036942">
    <property type="entry name" value="Beta-barrel_TonB_sf"/>
</dbReference>
<evidence type="ECO:0000256" key="8">
    <source>
        <dbReference type="ARBA" id="ARBA00023004"/>
    </source>
</evidence>
<dbReference type="PROSITE" id="PS01156">
    <property type="entry name" value="TONB_DEPENDENT_REC_2"/>
    <property type="match status" value="1"/>
</dbReference>
<evidence type="ECO:0000256" key="5">
    <source>
        <dbReference type="ARBA" id="ARBA00022496"/>
    </source>
</evidence>
<feature type="chain" id="PRO_5045200582" evidence="17">
    <location>
        <begin position="32"/>
        <end position="737"/>
    </location>
</feature>
<proteinExistence type="inferred from homology"/>
<evidence type="ECO:0000256" key="11">
    <source>
        <dbReference type="ARBA" id="ARBA00023136"/>
    </source>
</evidence>
<dbReference type="InterPro" id="IPR037066">
    <property type="entry name" value="Plug_dom_sf"/>
</dbReference>
<feature type="signal peptide" evidence="17">
    <location>
        <begin position="1"/>
        <end position="31"/>
    </location>
</feature>
<evidence type="ECO:0000256" key="17">
    <source>
        <dbReference type="SAM" id="SignalP"/>
    </source>
</evidence>
<evidence type="ECO:0000256" key="4">
    <source>
        <dbReference type="ARBA" id="ARBA00022452"/>
    </source>
</evidence>
<dbReference type="PROSITE" id="PS52016">
    <property type="entry name" value="TONB_DEPENDENT_REC_3"/>
    <property type="match status" value="1"/>
</dbReference>
<gene>
    <name evidence="20" type="ORF">GCM10008098_05820</name>
</gene>
<accession>A0ABQ2ZKE3</accession>
<evidence type="ECO:0000256" key="12">
    <source>
        <dbReference type="ARBA" id="ARBA00023170"/>
    </source>
</evidence>
<evidence type="ECO:0000259" key="18">
    <source>
        <dbReference type="Pfam" id="PF00593"/>
    </source>
</evidence>
<evidence type="ECO:0000256" key="10">
    <source>
        <dbReference type="ARBA" id="ARBA00023077"/>
    </source>
</evidence>
<keyword evidence="13 14" id="KW-0998">Cell outer membrane</keyword>
<keyword evidence="10 16" id="KW-0798">TonB box</keyword>
<dbReference type="Gene3D" id="2.170.130.10">
    <property type="entry name" value="TonB-dependent receptor, plug domain"/>
    <property type="match status" value="1"/>
</dbReference>
<keyword evidence="4 14" id="KW-1134">Transmembrane beta strand</keyword>
<dbReference type="Gene3D" id="2.40.170.20">
    <property type="entry name" value="TonB-dependent receptor, beta-barrel domain"/>
    <property type="match status" value="1"/>
</dbReference>
<comment type="caution">
    <text evidence="20">The sequence shown here is derived from an EMBL/GenBank/DDBJ whole genome shotgun (WGS) entry which is preliminary data.</text>
</comment>
<dbReference type="NCBIfam" id="TIGR01783">
    <property type="entry name" value="TonB-siderophor"/>
    <property type="match status" value="1"/>
</dbReference>
<keyword evidence="7 17" id="KW-0732">Signal</keyword>
<protein>
    <submittedName>
        <fullName evidence="20">TonB-dependent receptor</fullName>
    </submittedName>
</protein>
<evidence type="ECO:0000259" key="19">
    <source>
        <dbReference type="Pfam" id="PF07715"/>
    </source>
</evidence>
<evidence type="ECO:0000256" key="7">
    <source>
        <dbReference type="ARBA" id="ARBA00022729"/>
    </source>
</evidence>
<dbReference type="InterPro" id="IPR010917">
    <property type="entry name" value="TonB_rcpt_CS"/>
</dbReference>
<keyword evidence="5" id="KW-0410">Iron transport</keyword>
<dbReference type="PANTHER" id="PTHR32552">
    <property type="entry name" value="FERRICHROME IRON RECEPTOR-RELATED"/>
    <property type="match status" value="1"/>
</dbReference>
<evidence type="ECO:0000256" key="3">
    <source>
        <dbReference type="ARBA" id="ARBA00022448"/>
    </source>
</evidence>
<dbReference type="InterPro" id="IPR012910">
    <property type="entry name" value="Plug_dom"/>
</dbReference>
<keyword evidence="11 14" id="KW-0472">Membrane</keyword>